<name>A0A1W2E3U9_9FIRM</name>
<feature type="transmembrane region" description="Helical" evidence="1">
    <location>
        <begin position="93"/>
        <end position="111"/>
    </location>
</feature>
<dbReference type="InterPro" id="IPR050623">
    <property type="entry name" value="Glucan_succinyl_AcylTrfase"/>
</dbReference>
<protein>
    <recommendedName>
        <fullName evidence="4">Acyltransferase family protein</fullName>
    </recommendedName>
</protein>
<evidence type="ECO:0000313" key="3">
    <source>
        <dbReference type="Proteomes" id="UP000192738"/>
    </source>
</evidence>
<keyword evidence="1" id="KW-0812">Transmembrane</keyword>
<evidence type="ECO:0008006" key="4">
    <source>
        <dbReference type="Google" id="ProtNLM"/>
    </source>
</evidence>
<sequence>MSKVGGDKTMAAKVTVNSGQADLCYYVDWLRVLGIIVVFIFHNTRFFDLIDWEVKNKEVLLGPTIFLGAGKAFLNFGNTWLNRLNEAVMPFYMLHQTIILIVGFQVIQWPVGIPLKYSVISSTSLAVVVGIYYVLIMRFKVTAVILYEACKKARHALSGRTMINVYKK</sequence>
<dbReference type="AlphaFoldDB" id="A0A1W2E3U9"/>
<keyword evidence="3" id="KW-1185">Reference proteome</keyword>
<feature type="transmembrane region" description="Helical" evidence="1">
    <location>
        <begin position="61"/>
        <end position="81"/>
    </location>
</feature>
<keyword evidence="1" id="KW-1133">Transmembrane helix</keyword>
<dbReference type="Proteomes" id="UP000192738">
    <property type="component" value="Unassembled WGS sequence"/>
</dbReference>
<gene>
    <name evidence="2" type="ORF">SAMN04488500_12014</name>
</gene>
<reference evidence="2 3" key="1">
    <citation type="submission" date="2017-04" db="EMBL/GenBank/DDBJ databases">
        <authorList>
            <person name="Afonso C.L."/>
            <person name="Miller P.J."/>
            <person name="Scott M.A."/>
            <person name="Spackman E."/>
            <person name="Goraichik I."/>
            <person name="Dimitrov K.M."/>
            <person name="Suarez D.L."/>
            <person name="Swayne D.E."/>
        </authorList>
    </citation>
    <scope>NUCLEOTIDE SEQUENCE [LARGE SCALE GENOMIC DNA]</scope>
    <source>
        <strain evidence="2 3">DSM 5090</strain>
    </source>
</reference>
<feature type="transmembrane region" description="Helical" evidence="1">
    <location>
        <begin position="117"/>
        <end position="136"/>
    </location>
</feature>
<dbReference type="STRING" id="112901.SAMN04488500_12014"/>
<dbReference type="PANTHER" id="PTHR36927">
    <property type="entry name" value="BLR4337 PROTEIN"/>
    <property type="match status" value="1"/>
</dbReference>
<accession>A0A1W2E3U9</accession>
<organism evidence="2 3">
    <name type="scientific">Sporomusa malonica</name>
    <dbReference type="NCBI Taxonomy" id="112901"/>
    <lineage>
        <taxon>Bacteria</taxon>
        <taxon>Bacillati</taxon>
        <taxon>Bacillota</taxon>
        <taxon>Negativicutes</taxon>
        <taxon>Selenomonadales</taxon>
        <taxon>Sporomusaceae</taxon>
        <taxon>Sporomusa</taxon>
    </lineage>
</organism>
<keyword evidence="1" id="KW-0472">Membrane</keyword>
<evidence type="ECO:0000313" key="2">
    <source>
        <dbReference type="EMBL" id="SMD04072.1"/>
    </source>
</evidence>
<feature type="transmembrane region" description="Helical" evidence="1">
    <location>
        <begin position="23"/>
        <end position="41"/>
    </location>
</feature>
<proteinExistence type="predicted"/>
<evidence type="ECO:0000256" key="1">
    <source>
        <dbReference type="SAM" id="Phobius"/>
    </source>
</evidence>
<dbReference type="EMBL" id="FWXI01000020">
    <property type="protein sequence ID" value="SMD04072.1"/>
    <property type="molecule type" value="Genomic_DNA"/>
</dbReference>
<dbReference type="PANTHER" id="PTHR36927:SF3">
    <property type="entry name" value="GLUCANS BIOSYNTHESIS PROTEIN C"/>
    <property type="match status" value="1"/>
</dbReference>